<evidence type="ECO:0000313" key="2">
    <source>
        <dbReference type="EMBL" id="MBS9478832.1"/>
    </source>
</evidence>
<dbReference type="Pfam" id="PF09206">
    <property type="entry name" value="ArabFuran-catal"/>
    <property type="match status" value="1"/>
</dbReference>
<evidence type="ECO:0000313" key="3">
    <source>
        <dbReference type="Proteomes" id="UP001166585"/>
    </source>
</evidence>
<protein>
    <recommendedName>
        <fullName evidence="1">Alpha-L-arabinofuranosidase B catalytic domain-containing protein</fullName>
    </recommendedName>
</protein>
<name>A0ABS5RCK2_9HYPH</name>
<comment type="caution">
    <text evidence="2">The sequence shown here is derived from an EMBL/GenBank/DDBJ whole genome shotgun (WGS) entry which is preliminary data.</text>
</comment>
<feature type="domain" description="Alpha-L-arabinofuranosidase B catalytic" evidence="1">
    <location>
        <begin position="33"/>
        <end position="108"/>
    </location>
</feature>
<evidence type="ECO:0000259" key="1">
    <source>
        <dbReference type="Pfam" id="PF09206"/>
    </source>
</evidence>
<accession>A0ABS5RCK2</accession>
<dbReference type="SUPFAM" id="SSF49899">
    <property type="entry name" value="Concanavalin A-like lectins/glucanases"/>
    <property type="match status" value="1"/>
</dbReference>
<reference evidence="2" key="1">
    <citation type="submission" date="2021-05" db="EMBL/GenBank/DDBJ databases">
        <authorList>
            <person name="Sun Q."/>
            <person name="Inoue M."/>
        </authorList>
    </citation>
    <scope>NUCLEOTIDE SEQUENCE</scope>
    <source>
        <strain evidence="2">VKM B-3255</strain>
    </source>
</reference>
<organism evidence="2 3">
    <name type="scientific">Ancylobacter radicis</name>
    <dbReference type="NCBI Taxonomy" id="2836179"/>
    <lineage>
        <taxon>Bacteria</taxon>
        <taxon>Pseudomonadati</taxon>
        <taxon>Pseudomonadota</taxon>
        <taxon>Alphaproteobacteria</taxon>
        <taxon>Hyphomicrobiales</taxon>
        <taxon>Xanthobacteraceae</taxon>
        <taxon>Ancylobacter</taxon>
    </lineage>
</organism>
<sequence>MAGSLGLSLGFGPGAARRRAGPSRAPLDGLALYAAHGLRRMFSAHTGPLLRARRGSDHAQADFGPRGDGWLDIAALLAWGGSASVFLVTLYDQTGNDRHAGQSSAGAQPRLVQAGSAELGPGGRPVALFDGIDDWLAISDSLAFSQAQANLTLAAVVARTGVNAAAGNQQIVYAPSGGTSVLTRASLALFAADGYRAVAGGRRLDTDAFTRVTAADALAPGIWGRLIGRVRYGAAQADIVVNGASTSGPFQTAGTSANTVQGARVLIGATNTNGEPFSGGLSAVLLAQTALDVAALDAALGQMLP</sequence>
<dbReference type="Proteomes" id="UP001166585">
    <property type="component" value="Unassembled WGS sequence"/>
</dbReference>
<dbReference type="RefSeq" id="WP_213756797.1">
    <property type="nucleotide sequence ID" value="NZ_JAHCQH010000021.1"/>
</dbReference>
<dbReference type="EMBL" id="JAHCQH010000021">
    <property type="protein sequence ID" value="MBS9478832.1"/>
    <property type="molecule type" value="Genomic_DNA"/>
</dbReference>
<dbReference type="Gene3D" id="2.60.120.200">
    <property type="match status" value="2"/>
</dbReference>
<dbReference type="InterPro" id="IPR015289">
    <property type="entry name" value="A-L-arabinofuranosidase_B_cat"/>
</dbReference>
<keyword evidence="3" id="KW-1185">Reference proteome</keyword>
<dbReference type="InterPro" id="IPR013320">
    <property type="entry name" value="ConA-like_dom_sf"/>
</dbReference>
<proteinExistence type="predicted"/>
<gene>
    <name evidence="2" type="ORF">KIP89_17120</name>
</gene>